<comment type="pathway">
    <text evidence="2 7">Purine metabolism; purine nucleoside salvage.</text>
</comment>
<dbReference type="UniPathway" id="UPA00606"/>
<keyword evidence="4 7" id="KW-0328">Glycosyltransferase</keyword>
<evidence type="ECO:0000256" key="4">
    <source>
        <dbReference type="ARBA" id="ARBA00022676"/>
    </source>
</evidence>
<evidence type="ECO:0000256" key="2">
    <source>
        <dbReference type="ARBA" id="ARBA00005058"/>
    </source>
</evidence>
<evidence type="ECO:0000313" key="11">
    <source>
        <dbReference type="Proteomes" id="UP000290900"/>
    </source>
</evidence>
<dbReference type="GO" id="GO:0009116">
    <property type="term" value="P:nucleoside metabolic process"/>
    <property type="evidence" value="ECO:0007669"/>
    <property type="project" value="InterPro"/>
</dbReference>
<dbReference type="InterPro" id="IPR018099">
    <property type="entry name" value="Purine_phosphorylase-2_CS"/>
</dbReference>
<feature type="binding site" evidence="8">
    <location>
        <position position="129"/>
    </location>
    <ligand>
        <name>phosphate</name>
        <dbReference type="ChEBI" id="CHEBI:43474"/>
    </ligand>
</feature>
<dbReference type="InterPro" id="IPR035994">
    <property type="entry name" value="Nucleoside_phosphorylase_sf"/>
</dbReference>
<dbReference type="FunFam" id="3.40.50.1580:FF:000004">
    <property type="entry name" value="Purine nucleoside phosphorylase"/>
    <property type="match status" value="1"/>
</dbReference>
<evidence type="ECO:0000313" key="10">
    <source>
        <dbReference type="EMBL" id="VEU20244.1"/>
    </source>
</evidence>
<protein>
    <recommendedName>
        <fullName evidence="7">Purine nucleoside phosphorylase</fullName>
        <ecNumber evidence="7">2.4.2.1</ecNumber>
    </recommendedName>
    <alternativeName>
        <fullName evidence="7">Inosine-guanosine phosphorylase</fullName>
    </alternativeName>
</protein>
<sequence>MSSGDITSYGRFEIAARAITDTLRSQNASKSLLSPKVLIICGSGLGGIAKILHGETVKIPYANIPGFKESTVSGHEGCLLFGKIGANDVPVVCMVGRLHYYEGYDFADATFPIRVVAVLGVRLLIATNACGGVNETYKPGDLMVINDHINLPGLAGNHPLRGPNFDEMGPRFPAMSDAYDFDLRLKFFNAVKKLGIERSIHEGIYTYCCGPSFETRAECRLIRSFGGDTVGMSTVPEILVARHCSMRCFGLSLVTNNVLSDPPPSAREASARGWTAEQVGNQSAGRTSHAEVLKEGQAASEDVNVIMKAFINELTDNT</sequence>
<dbReference type="GO" id="GO:0004731">
    <property type="term" value="F:purine-nucleoside phosphorylase activity"/>
    <property type="evidence" value="ECO:0007669"/>
    <property type="project" value="UniProtKB-EC"/>
</dbReference>
<dbReference type="STRING" id="13370.A0A448YH21"/>
<dbReference type="AlphaFoldDB" id="A0A448YH21"/>
<dbReference type="CDD" id="cd09009">
    <property type="entry name" value="PNP-EcPNPII_like"/>
    <property type="match status" value="1"/>
</dbReference>
<feature type="binding site" evidence="8">
    <location>
        <position position="43"/>
    </location>
    <ligand>
        <name>phosphate</name>
        <dbReference type="ChEBI" id="CHEBI:43474"/>
    </ligand>
</feature>
<evidence type="ECO:0000256" key="8">
    <source>
        <dbReference type="PIRSR" id="PIRSR000477-2"/>
    </source>
</evidence>
<evidence type="ECO:0000256" key="1">
    <source>
        <dbReference type="ARBA" id="ARBA00000755"/>
    </source>
</evidence>
<name>A0A448YH21_BRENA</name>
<dbReference type="GO" id="GO:0005737">
    <property type="term" value="C:cytoplasm"/>
    <property type="evidence" value="ECO:0007669"/>
    <property type="project" value="TreeGrafter"/>
</dbReference>
<feature type="binding site" evidence="8">
    <location>
        <position position="233"/>
    </location>
    <ligand>
        <name>phosphate</name>
        <dbReference type="ChEBI" id="CHEBI:43474"/>
    </ligand>
</feature>
<comment type="function">
    <text evidence="6">The purine nucleoside phosphorylases catalyze the phosphorolytic breakdown of the N-glycosidic bond in the beta-(deoxy)ribonucleoside molecules, with the formation of the corresponding free purine bases and pentose-1-phosphate. Cleaves guanosine and inosine.</text>
</comment>
<dbReference type="Gene3D" id="3.40.50.1580">
    <property type="entry name" value="Nucleoside phosphorylase domain"/>
    <property type="match status" value="1"/>
</dbReference>
<dbReference type="InParanoid" id="A0A448YH21"/>
<dbReference type="EC" id="2.4.2.1" evidence="7"/>
<evidence type="ECO:0000256" key="3">
    <source>
        <dbReference type="ARBA" id="ARBA00006751"/>
    </source>
</evidence>
<evidence type="ECO:0000256" key="5">
    <source>
        <dbReference type="ARBA" id="ARBA00022679"/>
    </source>
</evidence>
<dbReference type="Pfam" id="PF01048">
    <property type="entry name" value="PNP_UDP_1"/>
    <property type="match status" value="1"/>
</dbReference>
<dbReference type="InterPro" id="IPR011268">
    <property type="entry name" value="Purine_phosphorylase"/>
</dbReference>
<keyword evidence="11" id="KW-1185">Reference proteome</keyword>
<feature type="domain" description="Nucleoside phosphorylase" evidence="9">
    <location>
        <begin position="36"/>
        <end position="284"/>
    </location>
</feature>
<feature type="binding site" evidence="8">
    <location>
        <position position="75"/>
    </location>
    <ligand>
        <name>phosphate</name>
        <dbReference type="ChEBI" id="CHEBI:43474"/>
    </ligand>
</feature>
<evidence type="ECO:0000259" key="9">
    <source>
        <dbReference type="Pfam" id="PF01048"/>
    </source>
</evidence>
<reference evidence="10 11" key="1">
    <citation type="submission" date="2018-12" db="EMBL/GenBank/DDBJ databases">
        <authorList>
            <person name="Tiukova I."/>
            <person name="Dainat J."/>
        </authorList>
    </citation>
    <scope>NUCLEOTIDE SEQUENCE [LARGE SCALE GENOMIC DNA]</scope>
</reference>
<keyword evidence="5 7" id="KW-0808">Transferase</keyword>
<feature type="binding site" evidence="8">
    <location>
        <begin position="97"/>
        <end position="99"/>
    </location>
    <ligand>
        <name>phosphate</name>
        <dbReference type="ChEBI" id="CHEBI:43474"/>
    </ligand>
</feature>
<dbReference type="InterPro" id="IPR000845">
    <property type="entry name" value="Nucleoside_phosphorylase_d"/>
</dbReference>
<dbReference type="PROSITE" id="PS01240">
    <property type="entry name" value="PNP_MTAP_2"/>
    <property type="match status" value="1"/>
</dbReference>
<dbReference type="SUPFAM" id="SSF53167">
    <property type="entry name" value="Purine and uridine phosphorylases"/>
    <property type="match status" value="1"/>
</dbReference>
<proteinExistence type="inferred from homology"/>
<feature type="binding site" evidence="8">
    <location>
        <position position="214"/>
    </location>
    <ligand>
        <name>a purine D-ribonucleoside</name>
        <dbReference type="ChEBI" id="CHEBI:142355"/>
    </ligand>
</feature>
<comment type="catalytic activity">
    <reaction evidence="1">
        <text>a purine D-ribonucleoside + phosphate = a purine nucleobase + alpha-D-ribose 1-phosphate</text>
        <dbReference type="Rhea" id="RHEA:19805"/>
        <dbReference type="ChEBI" id="CHEBI:26386"/>
        <dbReference type="ChEBI" id="CHEBI:43474"/>
        <dbReference type="ChEBI" id="CHEBI:57720"/>
        <dbReference type="ChEBI" id="CHEBI:142355"/>
        <dbReference type="EC" id="2.4.2.1"/>
    </reaction>
</comment>
<dbReference type="PANTHER" id="PTHR11904:SF9">
    <property type="entry name" value="PURINE NUCLEOSIDE PHOSPHORYLASE-RELATED"/>
    <property type="match status" value="1"/>
</dbReference>
<comment type="similarity">
    <text evidence="3 7">Belongs to the PNP/MTAP phosphorylase family.</text>
</comment>
<dbReference type="OrthoDB" id="10261782at2759"/>
<feature type="binding site" evidence="8">
    <location>
        <position position="256"/>
    </location>
    <ligand>
        <name>a purine D-ribonucleoside</name>
        <dbReference type="ChEBI" id="CHEBI:142355"/>
    </ligand>
</feature>
<organism evidence="10 11">
    <name type="scientific">Brettanomyces naardenensis</name>
    <name type="common">Yeast</name>
    <dbReference type="NCBI Taxonomy" id="13370"/>
    <lineage>
        <taxon>Eukaryota</taxon>
        <taxon>Fungi</taxon>
        <taxon>Dikarya</taxon>
        <taxon>Ascomycota</taxon>
        <taxon>Saccharomycotina</taxon>
        <taxon>Pichiomycetes</taxon>
        <taxon>Pichiales</taxon>
        <taxon>Pichiaceae</taxon>
        <taxon>Brettanomyces</taxon>
    </lineage>
</organism>
<dbReference type="NCBIfam" id="NF006054">
    <property type="entry name" value="PRK08202.1"/>
    <property type="match status" value="1"/>
</dbReference>
<gene>
    <name evidence="10" type="ORF">BRENAR_LOCUS979</name>
</gene>
<dbReference type="FunCoup" id="A0A448YH21">
    <property type="interactions" value="721"/>
</dbReference>
<evidence type="ECO:0000256" key="7">
    <source>
        <dbReference type="PIRNR" id="PIRNR000477"/>
    </source>
</evidence>
<dbReference type="NCBIfam" id="TIGR01697">
    <property type="entry name" value="PNPH-PUNA-XAPA"/>
    <property type="match status" value="1"/>
</dbReference>
<dbReference type="EMBL" id="CAACVR010000003">
    <property type="protein sequence ID" value="VEU20244.1"/>
    <property type="molecule type" value="Genomic_DNA"/>
</dbReference>
<accession>A0A448YH21</accession>
<dbReference type="PIRSF" id="PIRSF000477">
    <property type="entry name" value="PurNPase"/>
    <property type="match status" value="1"/>
</dbReference>
<dbReference type="Proteomes" id="UP000290900">
    <property type="component" value="Unassembled WGS sequence"/>
</dbReference>
<evidence type="ECO:0000256" key="6">
    <source>
        <dbReference type="ARBA" id="ARBA00058131"/>
    </source>
</evidence>
<dbReference type="PANTHER" id="PTHR11904">
    <property type="entry name" value="METHYLTHIOADENOSINE/PURINE NUCLEOSIDE PHOSPHORYLASE"/>
    <property type="match status" value="1"/>
</dbReference>